<proteinExistence type="predicted"/>
<gene>
    <name evidence="2" type="ORF">KFK09_023483</name>
</gene>
<dbReference type="SMR" id="A0A8T3AAB9"/>
<keyword evidence="3" id="KW-1185">Reference proteome</keyword>
<evidence type="ECO:0000256" key="1">
    <source>
        <dbReference type="SAM" id="MobiDB-lite"/>
    </source>
</evidence>
<accession>A0A8T3AAB9</accession>
<dbReference type="AlphaFoldDB" id="A0A8T3AAB9"/>
<name>A0A8T3AAB9_DENNO</name>
<evidence type="ECO:0000313" key="2">
    <source>
        <dbReference type="EMBL" id="KAI0493367.1"/>
    </source>
</evidence>
<feature type="compositionally biased region" description="Basic and acidic residues" evidence="1">
    <location>
        <begin position="126"/>
        <end position="147"/>
    </location>
</feature>
<dbReference type="OrthoDB" id="913780at2759"/>
<protein>
    <recommendedName>
        <fullName evidence="4">Diacylglycerol O-acyltransferase 3, cytosolic</fullName>
    </recommendedName>
</protein>
<dbReference type="EMBL" id="JAGYWB010000017">
    <property type="protein sequence ID" value="KAI0493367.1"/>
    <property type="molecule type" value="Genomic_DNA"/>
</dbReference>
<evidence type="ECO:0000313" key="3">
    <source>
        <dbReference type="Proteomes" id="UP000829196"/>
    </source>
</evidence>
<dbReference type="CDD" id="cd02980">
    <property type="entry name" value="TRX_Fd_family"/>
    <property type="match status" value="1"/>
</dbReference>
<feature type="compositionally biased region" description="Basic and acidic residues" evidence="1">
    <location>
        <begin position="186"/>
        <end position="195"/>
    </location>
</feature>
<sequence length="397" mass="43321">MMEVSSTVIRQSVSFLRGAGESSTFSAKRRVIGRQRSAVAVRPWSDEGHRLYYASQSRCGGVRDAKRKEEKKRAALVTELSRDLAALYSAGLGMYGEEVNDGEVRVKMIKEAAELLLAQLNQLKTKEKEMKKRKKEEEALKAAKMRDCTGMSSSSSSESSDSECEVVVMNKPGKNFQEVKPNTLDVPDRSPERNQAKMHNCADMSSSSSSSESSDSECEVVVLNKPEKNLQEIKPNILYVPDQSPVCNQAESSLEIEVDEKTDLNHTELKLNPELSSINCMNNAAIVDCSSSVVAVAKPLDKIEVCMGGKCKKSGAIGLLQELEKKVGIEGAVVGCKCMGKCKEGPNVRIVNHYNLQDELGEVSKKPLCIGVGLEDVSVIVANFLGEKNIDMGLYGA</sequence>
<feature type="region of interest" description="Disordered" evidence="1">
    <location>
        <begin position="126"/>
        <end position="217"/>
    </location>
</feature>
<evidence type="ECO:0008006" key="4">
    <source>
        <dbReference type="Google" id="ProtNLM"/>
    </source>
</evidence>
<dbReference type="Proteomes" id="UP000829196">
    <property type="component" value="Unassembled WGS sequence"/>
</dbReference>
<organism evidence="2 3">
    <name type="scientific">Dendrobium nobile</name>
    <name type="common">Orchid</name>
    <dbReference type="NCBI Taxonomy" id="94219"/>
    <lineage>
        <taxon>Eukaryota</taxon>
        <taxon>Viridiplantae</taxon>
        <taxon>Streptophyta</taxon>
        <taxon>Embryophyta</taxon>
        <taxon>Tracheophyta</taxon>
        <taxon>Spermatophyta</taxon>
        <taxon>Magnoliopsida</taxon>
        <taxon>Liliopsida</taxon>
        <taxon>Asparagales</taxon>
        <taxon>Orchidaceae</taxon>
        <taxon>Epidendroideae</taxon>
        <taxon>Malaxideae</taxon>
        <taxon>Dendrobiinae</taxon>
        <taxon>Dendrobium</taxon>
    </lineage>
</organism>
<dbReference type="SUPFAM" id="SSF52833">
    <property type="entry name" value="Thioredoxin-like"/>
    <property type="match status" value="1"/>
</dbReference>
<dbReference type="InterPro" id="IPR036249">
    <property type="entry name" value="Thioredoxin-like_sf"/>
</dbReference>
<reference evidence="2" key="1">
    <citation type="journal article" date="2022" name="Front. Genet.">
        <title>Chromosome-Scale Assembly of the Dendrobium nobile Genome Provides Insights Into the Molecular Mechanism of the Biosynthesis of the Medicinal Active Ingredient of Dendrobium.</title>
        <authorList>
            <person name="Xu Q."/>
            <person name="Niu S.-C."/>
            <person name="Li K.-L."/>
            <person name="Zheng P.-J."/>
            <person name="Zhang X.-J."/>
            <person name="Jia Y."/>
            <person name="Liu Y."/>
            <person name="Niu Y.-X."/>
            <person name="Yu L.-H."/>
            <person name="Chen D.-F."/>
            <person name="Zhang G.-Q."/>
        </authorList>
    </citation>
    <scope>NUCLEOTIDE SEQUENCE</scope>
    <source>
        <tissue evidence="2">Leaf</tissue>
    </source>
</reference>
<dbReference type="Gene3D" id="3.40.30.10">
    <property type="entry name" value="Glutaredoxin"/>
    <property type="match status" value="1"/>
</dbReference>
<comment type="caution">
    <text evidence="2">The sequence shown here is derived from an EMBL/GenBank/DDBJ whole genome shotgun (WGS) entry which is preliminary data.</text>
</comment>